<gene>
    <name evidence="10" type="ORF">PG2011B_1524</name>
</gene>
<evidence type="ECO:0000256" key="4">
    <source>
        <dbReference type="ARBA" id="ARBA00022692"/>
    </source>
</evidence>
<dbReference type="AlphaFoldDB" id="A0A8B3RGN3"/>
<accession>A0A8B3RGN3</accession>
<evidence type="ECO:0000256" key="1">
    <source>
        <dbReference type="ARBA" id="ARBA00004651"/>
    </source>
</evidence>
<evidence type="ECO:0000256" key="5">
    <source>
        <dbReference type="ARBA" id="ARBA00022989"/>
    </source>
</evidence>
<organism evidence="10 11">
    <name type="scientific">Bifidobacterium animalis subsp. lactis</name>
    <name type="common">Bifidobacterium lactis</name>
    <dbReference type="NCBI Taxonomy" id="302911"/>
    <lineage>
        <taxon>Bacteria</taxon>
        <taxon>Bacillati</taxon>
        <taxon>Actinomycetota</taxon>
        <taxon>Actinomycetes</taxon>
        <taxon>Bifidobacteriales</taxon>
        <taxon>Bifidobacteriaceae</taxon>
        <taxon>Bifidobacterium</taxon>
    </lineage>
</organism>
<dbReference type="Proteomes" id="UP000293613">
    <property type="component" value="Unassembled WGS sequence"/>
</dbReference>
<dbReference type="InterPro" id="IPR017850">
    <property type="entry name" value="Alkaline_phosphatase_core_sf"/>
</dbReference>
<dbReference type="InterPro" id="IPR050448">
    <property type="entry name" value="OpgB/LTA_synthase_biosynth"/>
</dbReference>
<dbReference type="CDD" id="cd16015">
    <property type="entry name" value="LTA_synthase"/>
    <property type="match status" value="1"/>
</dbReference>
<feature type="region of interest" description="Disordered" evidence="7">
    <location>
        <begin position="1"/>
        <end position="29"/>
    </location>
</feature>
<dbReference type="EMBL" id="RSCO01000035">
    <property type="protein sequence ID" value="RYM92751.1"/>
    <property type="molecule type" value="Genomic_DNA"/>
</dbReference>
<keyword evidence="5 8" id="KW-1133">Transmembrane helix</keyword>
<comment type="caution">
    <text evidence="10">The sequence shown here is derived from an EMBL/GenBank/DDBJ whole genome shotgun (WGS) entry which is preliminary data.</text>
</comment>
<reference evidence="10 11" key="1">
    <citation type="journal article" date="2019" name="Appl. Environ. Microbiol.">
        <title>Dissecting the evolutionary development of the Bifidobacterium animalis species through comparative genomics analyses.</title>
        <authorList>
            <person name="Lugli G.A."/>
            <person name="Mancino W."/>
            <person name="Milani C."/>
            <person name="Duranti S."/>
            <person name="Mancabelli L."/>
            <person name="Napoli S."/>
            <person name="Mangifesta M."/>
            <person name="Viappiani A."/>
            <person name="Anzalone R."/>
            <person name="Longhi G."/>
            <person name="van Sinderen D."/>
            <person name="Ventura M."/>
            <person name="Turroni F."/>
        </authorList>
    </citation>
    <scope>NUCLEOTIDE SEQUENCE [LARGE SCALE GENOMIC DNA]</scope>
    <source>
        <strain evidence="10 11">2011B</strain>
    </source>
</reference>
<feature type="region of interest" description="Disordered" evidence="7">
    <location>
        <begin position="49"/>
        <end position="135"/>
    </location>
</feature>
<feature type="transmembrane region" description="Helical" evidence="8">
    <location>
        <begin position="333"/>
        <end position="354"/>
    </location>
</feature>
<evidence type="ECO:0000313" key="11">
    <source>
        <dbReference type="Proteomes" id="UP000293613"/>
    </source>
</evidence>
<keyword evidence="3" id="KW-1003">Cell membrane</keyword>
<comment type="subcellular location">
    <subcellularLocation>
        <location evidence="1">Cell membrane</location>
        <topology evidence="1">Multi-pass membrane protein</topology>
    </subcellularLocation>
</comment>
<feature type="transmembrane region" description="Helical" evidence="8">
    <location>
        <begin position="235"/>
        <end position="254"/>
    </location>
</feature>
<proteinExistence type="predicted"/>
<evidence type="ECO:0000313" key="10">
    <source>
        <dbReference type="EMBL" id="RYM92751.1"/>
    </source>
</evidence>
<dbReference type="PANTHER" id="PTHR47371">
    <property type="entry name" value="LIPOTEICHOIC ACID SYNTHASE"/>
    <property type="match status" value="1"/>
</dbReference>
<dbReference type="GO" id="GO:0005886">
    <property type="term" value="C:plasma membrane"/>
    <property type="evidence" value="ECO:0007669"/>
    <property type="project" value="UniProtKB-SubCell"/>
</dbReference>
<evidence type="ECO:0000256" key="3">
    <source>
        <dbReference type="ARBA" id="ARBA00022475"/>
    </source>
</evidence>
<dbReference type="GO" id="GO:0016740">
    <property type="term" value="F:transferase activity"/>
    <property type="evidence" value="ECO:0007669"/>
    <property type="project" value="UniProtKB-KW"/>
</dbReference>
<evidence type="ECO:0000256" key="6">
    <source>
        <dbReference type="ARBA" id="ARBA00023136"/>
    </source>
</evidence>
<evidence type="ECO:0000256" key="2">
    <source>
        <dbReference type="ARBA" id="ARBA00004936"/>
    </source>
</evidence>
<name>A0A8B3RGN3_BIFAN</name>
<dbReference type="Gene3D" id="3.40.720.10">
    <property type="entry name" value="Alkaline Phosphatase, subunit A"/>
    <property type="match status" value="1"/>
</dbReference>
<evidence type="ECO:0000256" key="8">
    <source>
        <dbReference type="SAM" id="Phobius"/>
    </source>
</evidence>
<feature type="transmembrane region" description="Helical" evidence="8">
    <location>
        <begin position="291"/>
        <end position="312"/>
    </location>
</feature>
<feature type="compositionally biased region" description="Basic and acidic residues" evidence="7">
    <location>
        <begin position="117"/>
        <end position="129"/>
    </location>
</feature>
<sequence>MGTKPAKQAPRTRTQRIRQAKRRRMAAQMRYRNHLAAMTATNTVLLTAAHSSAHPESSPLDNAADASQTTAAANTQTEPERQSAPDESAESNNAEPESRPAKTKRAKEARQAATSHDVQEARKAREQRPPRNPITRQWRRFKETKFYQVWDRRPKFSYGFYTVVAAAVILIATMFLWWSMQDNLQYNPKDQSSLFHQVTDHAYHSLSDGSCYLTMIALLLIYLVCVTVINRFWIGTAIFGTIAMIFAIATKIKITMRSEPVIPSDLGFLTGGGGGGAGEVASFINEDSQPLINAAITMLVWFIIICIALQFLDKRRTFIYCSWRHPIAGPKNIIGLICRILAPIVSIALVMGYATSLSSPESEVRKTLDRIGYEPRLWNVKEDAVHNGAFTTFLSLTRVKAMADEPDYSEARMKEIQARYEKTAATINAERSTNMTDSTVIMVLSESFSDPNRVPNVHFSIDPMPNIRALKSTTTSGLMLSPGYGGGTANIEFQQMTGLSLVNFSDTMLSPYQQLVATRPKFYSFNQIWNANCGGEYSTSCSVGFHPFLQSFYLRGTNYKKFGFSHLYTQDSDPKIKYGKSYVGPNGKTDYVSDEDAYRNVIDEVKSNTKDGKPSQYIQLITMQNHAPYPDIYDEANEFHAANESVNVTPNEMGIDDNYTKGVQRTDQATADFLNQLDEIDRPITVVFYGDHLPGIYQAANADKENALALHETDYFIWSNKASSPHTGKLPDSNADFSSSNYFMTQAAAQMDARISPYLALLDELHREVPAMSRSINAGSWSAHGEPTFLDDQGRIIDPKTLSGKAKQLLADYKMVQYDMSVGKNYLMDMGFMDVPKQ</sequence>
<feature type="compositionally biased region" description="Basic and acidic residues" evidence="7">
    <location>
        <begin position="96"/>
        <end position="110"/>
    </location>
</feature>
<evidence type="ECO:0000259" key="9">
    <source>
        <dbReference type="Pfam" id="PF00884"/>
    </source>
</evidence>
<dbReference type="Pfam" id="PF00884">
    <property type="entry name" value="Sulfatase"/>
    <property type="match status" value="1"/>
</dbReference>
<feature type="compositionally biased region" description="Low complexity" evidence="7">
    <location>
        <begin position="49"/>
        <end position="77"/>
    </location>
</feature>
<dbReference type="RefSeq" id="WP_130077745.1">
    <property type="nucleotide sequence ID" value="NZ_RSCO01000035.1"/>
</dbReference>
<feature type="compositionally biased region" description="Basic residues" evidence="7">
    <location>
        <begin position="13"/>
        <end position="25"/>
    </location>
</feature>
<dbReference type="PANTHER" id="PTHR47371:SF3">
    <property type="entry name" value="PHOSPHOGLYCEROL TRANSFERASE I"/>
    <property type="match status" value="1"/>
</dbReference>
<protein>
    <submittedName>
        <fullName evidence="10">Phosphoglycerol transferase</fullName>
    </submittedName>
</protein>
<dbReference type="SUPFAM" id="SSF53649">
    <property type="entry name" value="Alkaline phosphatase-like"/>
    <property type="match status" value="1"/>
</dbReference>
<feature type="transmembrane region" description="Helical" evidence="8">
    <location>
        <begin position="211"/>
        <end position="229"/>
    </location>
</feature>
<feature type="transmembrane region" description="Helical" evidence="8">
    <location>
        <begin position="158"/>
        <end position="178"/>
    </location>
</feature>
<keyword evidence="4 8" id="KW-0812">Transmembrane</keyword>
<evidence type="ECO:0000256" key="7">
    <source>
        <dbReference type="SAM" id="MobiDB-lite"/>
    </source>
</evidence>
<comment type="pathway">
    <text evidence="2">Cell wall biogenesis; lipoteichoic acid biosynthesis.</text>
</comment>
<feature type="domain" description="Sulfatase N-terminal" evidence="9">
    <location>
        <begin position="439"/>
        <end position="752"/>
    </location>
</feature>
<keyword evidence="6 8" id="KW-0472">Membrane</keyword>
<dbReference type="InterPro" id="IPR000917">
    <property type="entry name" value="Sulfatase_N"/>
</dbReference>
<keyword evidence="10" id="KW-0808">Transferase</keyword>